<evidence type="ECO:0000256" key="3">
    <source>
        <dbReference type="ARBA" id="ARBA00023163"/>
    </source>
</evidence>
<organism evidence="5 6">
    <name type="scientific">Haliscomenobacter hydrossis (strain ATCC 27775 / DSM 1100 / LMG 10767 / O)</name>
    <dbReference type="NCBI Taxonomy" id="760192"/>
    <lineage>
        <taxon>Bacteria</taxon>
        <taxon>Pseudomonadati</taxon>
        <taxon>Bacteroidota</taxon>
        <taxon>Saprospiria</taxon>
        <taxon>Saprospirales</taxon>
        <taxon>Haliscomenobacteraceae</taxon>
        <taxon>Haliscomenobacter</taxon>
    </lineage>
</organism>
<dbReference type="Gene3D" id="1.10.10.60">
    <property type="entry name" value="Homeodomain-like"/>
    <property type="match status" value="2"/>
</dbReference>
<dbReference type="Proteomes" id="UP000008461">
    <property type="component" value="Chromosome"/>
</dbReference>
<evidence type="ECO:0000313" key="6">
    <source>
        <dbReference type="Proteomes" id="UP000008461"/>
    </source>
</evidence>
<protein>
    <submittedName>
        <fullName evidence="5">Transcriptional regulator, AraC family</fullName>
    </submittedName>
</protein>
<dbReference type="InterPro" id="IPR009057">
    <property type="entry name" value="Homeodomain-like_sf"/>
</dbReference>
<evidence type="ECO:0000313" key="5">
    <source>
        <dbReference type="EMBL" id="AEE53234.1"/>
    </source>
</evidence>
<proteinExistence type="predicted"/>
<keyword evidence="1" id="KW-0805">Transcription regulation</keyword>
<evidence type="ECO:0000256" key="1">
    <source>
        <dbReference type="ARBA" id="ARBA00023015"/>
    </source>
</evidence>
<dbReference type="SUPFAM" id="SSF46689">
    <property type="entry name" value="Homeodomain-like"/>
    <property type="match status" value="2"/>
</dbReference>
<dbReference type="GO" id="GO:0043565">
    <property type="term" value="F:sequence-specific DNA binding"/>
    <property type="evidence" value="ECO:0007669"/>
    <property type="project" value="InterPro"/>
</dbReference>
<dbReference type="PROSITE" id="PS01124">
    <property type="entry name" value="HTH_ARAC_FAMILY_2"/>
    <property type="match status" value="1"/>
</dbReference>
<sequence length="128" mass="15228">MEHLFSLRQTQLEHKSGRPQTDPQLVFEHIKSYFAERLQEKITLDELCKHFNCDKFKLLRQFKQHTGLSPINYLISLRIEEAKKLMYSNLPLVQIALESGFYDQSHFSNYFLKFVGLTPQVYRKSCLK</sequence>
<dbReference type="EMBL" id="CP002691">
    <property type="protein sequence ID" value="AEE53234.1"/>
    <property type="molecule type" value="Genomic_DNA"/>
</dbReference>
<dbReference type="InterPro" id="IPR020449">
    <property type="entry name" value="Tscrpt_reg_AraC-type_HTH"/>
</dbReference>
<dbReference type="InterPro" id="IPR050204">
    <property type="entry name" value="AraC_XylS_family_regulators"/>
</dbReference>
<dbReference type="PANTHER" id="PTHR46796:SF2">
    <property type="entry name" value="TRANSCRIPTIONAL REGULATORY PROTEIN"/>
    <property type="match status" value="1"/>
</dbReference>
<keyword evidence="6" id="KW-1185">Reference proteome</keyword>
<reference evidence="5 6" key="1">
    <citation type="journal article" date="2011" name="Stand. Genomic Sci.">
        <title>Complete genome sequence of Haliscomenobacter hydrossis type strain (O).</title>
        <authorList>
            <consortium name="US DOE Joint Genome Institute (JGI-PGF)"/>
            <person name="Daligault H."/>
            <person name="Lapidus A."/>
            <person name="Zeytun A."/>
            <person name="Nolan M."/>
            <person name="Lucas S."/>
            <person name="Del Rio T.G."/>
            <person name="Tice H."/>
            <person name="Cheng J.F."/>
            <person name="Tapia R."/>
            <person name="Han C."/>
            <person name="Goodwin L."/>
            <person name="Pitluck S."/>
            <person name="Liolios K."/>
            <person name="Pagani I."/>
            <person name="Ivanova N."/>
            <person name="Huntemann M."/>
            <person name="Mavromatis K."/>
            <person name="Mikhailova N."/>
            <person name="Pati A."/>
            <person name="Chen A."/>
            <person name="Palaniappan K."/>
            <person name="Land M."/>
            <person name="Hauser L."/>
            <person name="Brambilla E.M."/>
            <person name="Rohde M."/>
            <person name="Verbarg S."/>
            <person name="Goker M."/>
            <person name="Bristow J."/>
            <person name="Eisen J.A."/>
            <person name="Markowitz V."/>
            <person name="Hugenholtz P."/>
            <person name="Kyrpides N.C."/>
            <person name="Klenk H.P."/>
            <person name="Woyke T."/>
        </authorList>
    </citation>
    <scope>NUCLEOTIDE SEQUENCE [LARGE SCALE GENOMIC DNA]</scope>
    <source>
        <strain evidence="6">ATCC 27775 / DSM 1100 / LMG 10767 / O</strain>
    </source>
</reference>
<evidence type="ECO:0000259" key="4">
    <source>
        <dbReference type="PROSITE" id="PS01124"/>
    </source>
</evidence>
<dbReference type="HOGENOM" id="CLU_000445_81_14_10"/>
<name>F4KQZ6_HALH1</name>
<dbReference type="InterPro" id="IPR018062">
    <property type="entry name" value="HTH_AraC-typ_CS"/>
</dbReference>
<keyword evidence="2" id="KW-0238">DNA-binding</keyword>
<dbReference type="eggNOG" id="COG4977">
    <property type="taxonomic scope" value="Bacteria"/>
</dbReference>
<dbReference type="KEGG" id="hhy:Halhy_5409"/>
<dbReference type="GO" id="GO:0003700">
    <property type="term" value="F:DNA-binding transcription factor activity"/>
    <property type="evidence" value="ECO:0007669"/>
    <property type="project" value="InterPro"/>
</dbReference>
<dbReference type="STRING" id="760192.Halhy_5409"/>
<keyword evidence="3" id="KW-0804">Transcription</keyword>
<evidence type="ECO:0000256" key="2">
    <source>
        <dbReference type="ARBA" id="ARBA00023125"/>
    </source>
</evidence>
<dbReference type="PRINTS" id="PR00032">
    <property type="entry name" value="HTHARAC"/>
</dbReference>
<dbReference type="InterPro" id="IPR018060">
    <property type="entry name" value="HTH_AraC"/>
</dbReference>
<dbReference type="Pfam" id="PF12833">
    <property type="entry name" value="HTH_18"/>
    <property type="match status" value="1"/>
</dbReference>
<dbReference type="RefSeq" id="WP_013767768.1">
    <property type="nucleotide sequence ID" value="NC_015510.1"/>
</dbReference>
<dbReference type="AlphaFoldDB" id="F4KQZ6"/>
<feature type="domain" description="HTH araC/xylS-type" evidence="4">
    <location>
        <begin position="28"/>
        <end position="125"/>
    </location>
</feature>
<dbReference type="PROSITE" id="PS00041">
    <property type="entry name" value="HTH_ARAC_FAMILY_1"/>
    <property type="match status" value="1"/>
</dbReference>
<gene>
    <name evidence="5" type="ordered locus">Halhy_5409</name>
</gene>
<reference key="2">
    <citation type="submission" date="2011-04" db="EMBL/GenBank/DDBJ databases">
        <title>Complete sequence of chromosome of Haliscomenobacter hydrossis DSM 1100.</title>
        <authorList>
            <consortium name="US DOE Joint Genome Institute (JGI-PGF)"/>
            <person name="Lucas S."/>
            <person name="Han J."/>
            <person name="Lapidus A."/>
            <person name="Bruce D."/>
            <person name="Goodwin L."/>
            <person name="Pitluck S."/>
            <person name="Peters L."/>
            <person name="Kyrpides N."/>
            <person name="Mavromatis K."/>
            <person name="Ivanova N."/>
            <person name="Ovchinnikova G."/>
            <person name="Pagani I."/>
            <person name="Daligault H."/>
            <person name="Detter J.C."/>
            <person name="Han C."/>
            <person name="Land M."/>
            <person name="Hauser L."/>
            <person name="Markowitz V."/>
            <person name="Cheng J.-F."/>
            <person name="Hugenholtz P."/>
            <person name="Woyke T."/>
            <person name="Wu D."/>
            <person name="Verbarg S."/>
            <person name="Frueling A."/>
            <person name="Brambilla E."/>
            <person name="Klenk H.-P."/>
            <person name="Eisen J.A."/>
        </authorList>
    </citation>
    <scope>NUCLEOTIDE SEQUENCE</scope>
    <source>
        <strain>DSM 1100</strain>
    </source>
</reference>
<accession>F4KQZ6</accession>
<dbReference type="SMART" id="SM00342">
    <property type="entry name" value="HTH_ARAC"/>
    <property type="match status" value="1"/>
</dbReference>
<dbReference type="PANTHER" id="PTHR46796">
    <property type="entry name" value="HTH-TYPE TRANSCRIPTIONAL ACTIVATOR RHAS-RELATED"/>
    <property type="match status" value="1"/>
</dbReference>